<proteinExistence type="predicted"/>
<dbReference type="PANTHER" id="PTHR46388">
    <property type="entry name" value="NHL REPEAT-CONTAINING PROTEIN 2"/>
    <property type="match status" value="1"/>
</dbReference>
<dbReference type="InterPro" id="IPR001258">
    <property type="entry name" value="NHL_repeat"/>
</dbReference>
<dbReference type="PROSITE" id="PS51125">
    <property type="entry name" value="NHL"/>
    <property type="match status" value="1"/>
</dbReference>
<evidence type="ECO:0000313" key="3">
    <source>
        <dbReference type="EMBL" id="NML61732.1"/>
    </source>
</evidence>
<evidence type="ECO:0000256" key="2">
    <source>
        <dbReference type="PROSITE-ProRule" id="PRU00504"/>
    </source>
</evidence>
<organism evidence="3 4">
    <name type="scientific">Massilia polaris</name>
    <dbReference type="NCBI Taxonomy" id="2728846"/>
    <lineage>
        <taxon>Bacteria</taxon>
        <taxon>Pseudomonadati</taxon>
        <taxon>Pseudomonadota</taxon>
        <taxon>Betaproteobacteria</taxon>
        <taxon>Burkholderiales</taxon>
        <taxon>Oxalobacteraceae</taxon>
        <taxon>Telluria group</taxon>
        <taxon>Massilia</taxon>
    </lineage>
</organism>
<evidence type="ECO:0000256" key="1">
    <source>
        <dbReference type="ARBA" id="ARBA00022737"/>
    </source>
</evidence>
<dbReference type="Gene3D" id="2.70.70.10">
    <property type="entry name" value="Glucose Permease (Domain IIA)"/>
    <property type="match status" value="1"/>
</dbReference>
<dbReference type="AlphaFoldDB" id="A0A848HKQ4"/>
<comment type="caution">
    <text evidence="3">The sequence shown here is derived from an EMBL/GenBank/DDBJ whole genome shotgun (WGS) entry which is preliminary data.</text>
</comment>
<dbReference type="Gene3D" id="2.120.10.30">
    <property type="entry name" value="TolB, C-terminal domain"/>
    <property type="match status" value="3"/>
</dbReference>
<name>A0A848HKQ4_9BURK</name>
<feature type="repeat" description="NHL" evidence="2">
    <location>
        <begin position="165"/>
        <end position="201"/>
    </location>
</feature>
<dbReference type="InterPro" id="IPR011055">
    <property type="entry name" value="Dup_hybrid_motif"/>
</dbReference>
<dbReference type="Pfam" id="PF01436">
    <property type="entry name" value="NHL"/>
    <property type="match status" value="2"/>
</dbReference>
<dbReference type="RefSeq" id="WP_169465841.1">
    <property type="nucleotide sequence ID" value="NZ_JABBGG010000006.1"/>
</dbReference>
<protein>
    <submittedName>
        <fullName evidence="3">Gluconolaconase</fullName>
    </submittedName>
</protein>
<keyword evidence="4" id="KW-1185">Reference proteome</keyword>
<gene>
    <name evidence="3" type="ORF">HHL21_11700</name>
</gene>
<sequence length="702" mass="72788">MTRKHRTPIALAALAAAIAAAVFWPQGPGSRIGAKIGAIVQARTELGWPVYVTTVAGGPAAGFADPFGLAIDRAGNLYVADAGDNNRIARVAPDGSIATLAGQREGFADGAGPAALFHTPSAIAIDSHGNLYVADTGNHAVRKVTPAGVVTTLAGSGQPGYRDGKGGEALFNGPVGVAVDQSGTVFVADTYNDRIRRIAPDGAVTTVAGDGVPGDLDGPAHAARFDTPAALVVDAAGSILVADSQNGAIRKVSREGVVSTVARAPLDAEQPLMRRPVSLALTHDGFLYVGDMARGRILQVSPAGELRGLTGIGIDFHPGDERAARFARPAGIALGPDGSLYVADALKRAVRKVARRQGAAAPPLDDHAAAMAAETPPAPFPWPVRPQQSWHEVVGIVGEVRGSYEGESRHHFHNGLDVQAAMGEPVLAVAAEKVSSPLPNWGYGGVGEGIAVGDFSYIHMRVGRTGRDELLDTSRFAAVRDDAGKLQRVRVRRGARFAAGDAIGSVNRMYHVHLVHRPHGVERNALALPFPGLSDGVAPRIAGIALVGRDGKALAAQRGKRLAVAAGAGPLAIVVDAFDQSDGNAARRRLGLYKVGYQLLGAGGAPLAGFEEPLVNIEFNRLPPDEESVKVAYADGSGITVYGSKTTRFLYQVTNTVRDGVARQGGWDPAGLAPGDYTIRILAADYAGNVAQAGRDLAITIE</sequence>
<dbReference type="InterPro" id="IPR011042">
    <property type="entry name" value="6-blade_b-propeller_TolB-like"/>
</dbReference>
<accession>A0A848HKQ4</accession>
<reference evidence="3 4" key="1">
    <citation type="submission" date="2020-04" db="EMBL/GenBank/DDBJ databases">
        <title>Massilia sp. RP-1-19 isolated from soil.</title>
        <authorList>
            <person name="Dahal R.H."/>
        </authorList>
    </citation>
    <scope>NUCLEOTIDE SEQUENCE [LARGE SCALE GENOMIC DNA]</scope>
    <source>
        <strain evidence="3 4">RP-1-19</strain>
    </source>
</reference>
<dbReference type="PANTHER" id="PTHR46388:SF2">
    <property type="entry name" value="NHL REPEAT-CONTAINING PROTEIN 2"/>
    <property type="match status" value="1"/>
</dbReference>
<dbReference type="SUPFAM" id="SSF101898">
    <property type="entry name" value="NHL repeat"/>
    <property type="match status" value="1"/>
</dbReference>
<dbReference type="EMBL" id="JABBGG010000006">
    <property type="protein sequence ID" value="NML61732.1"/>
    <property type="molecule type" value="Genomic_DNA"/>
</dbReference>
<dbReference type="Proteomes" id="UP000583752">
    <property type="component" value="Unassembled WGS sequence"/>
</dbReference>
<dbReference type="CDD" id="cd14953">
    <property type="entry name" value="NHL_like_1"/>
    <property type="match status" value="1"/>
</dbReference>
<evidence type="ECO:0000313" key="4">
    <source>
        <dbReference type="Proteomes" id="UP000583752"/>
    </source>
</evidence>
<keyword evidence="1" id="KW-0677">Repeat</keyword>